<reference evidence="3" key="1">
    <citation type="submission" date="2016-11" db="UniProtKB">
        <authorList>
            <consortium name="WormBaseParasite"/>
        </authorList>
    </citation>
    <scope>IDENTIFICATION</scope>
</reference>
<dbReference type="Pfam" id="PF14727">
    <property type="entry name" value="PHTB1_N"/>
    <property type="match status" value="1"/>
</dbReference>
<dbReference type="PANTHER" id="PTHR20991">
    <property type="entry name" value="PARATHYROID HORMONE-RESPONSIVE B1 GENE"/>
    <property type="match status" value="1"/>
</dbReference>
<protein>
    <submittedName>
        <fullName evidence="3">PHTB1_N domain-containing protein</fullName>
    </submittedName>
</protein>
<feature type="domain" description="PTHB1 N-terminal" evidence="1">
    <location>
        <begin position="71"/>
        <end position="202"/>
    </location>
</feature>
<evidence type="ECO:0000259" key="1">
    <source>
        <dbReference type="Pfam" id="PF14727"/>
    </source>
</evidence>
<dbReference type="GO" id="GO:0016020">
    <property type="term" value="C:membrane"/>
    <property type="evidence" value="ECO:0007669"/>
    <property type="project" value="TreeGrafter"/>
</dbReference>
<dbReference type="InterPro" id="IPR026511">
    <property type="entry name" value="PTHB1"/>
</dbReference>
<dbReference type="InterPro" id="IPR028073">
    <property type="entry name" value="PHTB1_N_dom"/>
</dbReference>
<organism evidence="2 3">
    <name type="scientific">Bursaphelenchus xylophilus</name>
    <name type="common">Pinewood nematode worm</name>
    <name type="synonym">Aphelenchoides xylophilus</name>
    <dbReference type="NCBI Taxonomy" id="6326"/>
    <lineage>
        <taxon>Eukaryota</taxon>
        <taxon>Metazoa</taxon>
        <taxon>Ecdysozoa</taxon>
        <taxon>Nematoda</taxon>
        <taxon>Chromadorea</taxon>
        <taxon>Rhabditida</taxon>
        <taxon>Tylenchina</taxon>
        <taxon>Tylenchomorpha</taxon>
        <taxon>Aphelenchoidea</taxon>
        <taxon>Aphelenchoididae</taxon>
        <taxon>Bursaphelenchus</taxon>
    </lineage>
</organism>
<dbReference type="GO" id="GO:0060271">
    <property type="term" value="P:cilium assembly"/>
    <property type="evidence" value="ECO:0007669"/>
    <property type="project" value="TreeGrafter"/>
</dbReference>
<evidence type="ECO:0000313" key="3">
    <source>
        <dbReference type="WBParaSite" id="BXY_0659700.1"/>
    </source>
</evidence>
<dbReference type="WBParaSite" id="BXY_0659700.1">
    <property type="protein sequence ID" value="BXY_0659700.1"/>
    <property type="gene ID" value="BXY_0659700"/>
</dbReference>
<evidence type="ECO:0000313" key="2">
    <source>
        <dbReference type="Proteomes" id="UP000095284"/>
    </source>
</evidence>
<dbReference type="Proteomes" id="UP000095284">
    <property type="component" value="Unplaced"/>
</dbReference>
<dbReference type="GO" id="GO:0034464">
    <property type="term" value="C:BBSome"/>
    <property type="evidence" value="ECO:0007669"/>
    <property type="project" value="InterPro"/>
</dbReference>
<name>A0A1I7S0S3_BURXY</name>
<sequence length="430" mass="47598">MSLFHFQEWFYSEVPEGRTICSARLVGRRDQILIGSLNGTLSIFDPGREPENRQETALMLEKDLSSPILDIKCEWTYNLGDTVVDMANMDTPPVQPSLVILCRRMLYCITHGGTPRFMIRFQFVATTILVYKTNDSPVTQFCVGTSTKTMLFYQDTTMVWSAQFSFVPVAVKICSFTENYRAMMTVLSDECRLSVGYLGTEPSLFRMPITETRFIDFESRRKEMEEFEKVIKRSSKETTSLASGRELELQIGIVMDANSVAIDTFEGATSATINISVESQAPKVDVVFQSECYTNPESFSTGSGRYDGMTMTAFVQGRPVMDSRFVITAASSTGESSLIEGNLPLNLLCAEVGALRTAQHKLSLDTQTSGIEIRELYPGAGCPQMSAARKSSRLPANVPGCPQMPVLAANVGCPQKICPQTGCPQVCARR</sequence>
<dbReference type="PANTHER" id="PTHR20991:SF0">
    <property type="entry name" value="PROTEIN PTHB1"/>
    <property type="match status" value="1"/>
</dbReference>
<proteinExistence type="predicted"/>
<dbReference type="AlphaFoldDB" id="A0A1I7S0S3"/>
<accession>A0A1I7S0S3</accession>